<evidence type="ECO:0000313" key="1">
    <source>
        <dbReference type="EMBL" id="KKM16216.1"/>
    </source>
</evidence>
<gene>
    <name evidence="1" type="ORF">LCGC14_1688090</name>
</gene>
<dbReference type="EMBL" id="LAZR01014723">
    <property type="protein sequence ID" value="KKM16216.1"/>
    <property type="molecule type" value="Genomic_DNA"/>
</dbReference>
<sequence length="30" mass="3203">MMDVIEDIGVSDAEWREGVGATETASSHLP</sequence>
<accession>A0A0F9HLQ8</accession>
<proteinExistence type="predicted"/>
<comment type="caution">
    <text evidence="1">The sequence shown here is derived from an EMBL/GenBank/DDBJ whole genome shotgun (WGS) entry which is preliminary data.</text>
</comment>
<dbReference type="AlphaFoldDB" id="A0A0F9HLQ8"/>
<reference evidence="1" key="1">
    <citation type="journal article" date="2015" name="Nature">
        <title>Complex archaea that bridge the gap between prokaryotes and eukaryotes.</title>
        <authorList>
            <person name="Spang A."/>
            <person name="Saw J.H."/>
            <person name="Jorgensen S.L."/>
            <person name="Zaremba-Niedzwiedzka K."/>
            <person name="Martijn J."/>
            <person name="Lind A.E."/>
            <person name="van Eijk R."/>
            <person name="Schleper C."/>
            <person name="Guy L."/>
            <person name="Ettema T.J."/>
        </authorList>
    </citation>
    <scope>NUCLEOTIDE SEQUENCE</scope>
</reference>
<name>A0A0F9HLQ8_9ZZZZ</name>
<organism evidence="1">
    <name type="scientific">marine sediment metagenome</name>
    <dbReference type="NCBI Taxonomy" id="412755"/>
    <lineage>
        <taxon>unclassified sequences</taxon>
        <taxon>metagenomes</taxon>
        <taxon>ecological metagenomes</taxon>
    </lineage>
</organism>
<protein>
    <submittedName>
        <fullName evidence="1">Uncharacterized protein</fullName>
    </submittedName>
</protein>